<dbReference type="PANTHER" id="PTHR33781">
    <property type="entry name" value="PROTEIN PHYTOCHROME KINASE SUBSTRATE 1-RELATED"/>
    <property type="match status" value="1"/>
</dbReference>
<gene>
    <name evidence="2" type="ORF">CASFOL_024145</name>
</gene>
<feature type="region of interest" description="Disordered" evidence="1">
    <location>
        <begin position="1"/>
        <end position="25"/>
    </location>
</feature>
<organism evidence="2 3">
    <name type="scientific">Castilleja foliolosa</name>
    <dbReference type="NCBI Taxonomy" id="1961234"/>
    <lineage>
        <taxon>Eukaryota</taxon>
        <taxon>Viridiplantae</taxon>
        <taxon>Streptophyta</taxon>
        <taxon>Embryophyta</taxon>
        <taxon>Tracheophyta</taxon>
        <taxon>Spermatophyta</taxon>
        <taxon>Magnoliopsida</taxon>
        <taxon>eudicotyledons</taxon>
        <taxon>Gunneridae</taxon>
        <taxon>Pentapetalae</taxon>
        <taxon>asterids</taxon>
        <taxon>lamiids</taxon>
        <taxon>Lamiales</taxon>
        <taxon>Orobanchaceae</taxon>
        <taxon>Pedicularideae</taxon>
        <taxon>Castillejinae</taxon>
        <taxon>Castilleja</taxon>
    </lineage>
</organism>
<accession>A0ABD3CMH3</accession>
<name>A0ABD3CMH3_9LAMI</name>
<feature type="region of interest" description="Disordered" evidence="1">
    <location>
        <begin position="334"/>
        <end position="353"/>
    </location>
</feature>
<evidence type="ECO:0008006" key="4">
    <source>
        <dbReference type="Google" id="ProtNLM"/>
    </source>
</evidence>
<dbReference type="InterPro" id="IPR039615">
    <property type="entry name" value="PKS"/>
</dbReference>
<dbReference type="Proteomes" id="UP001632038">
    <property type="component" value="Unassembled WGS sequence"/>
</dbReference>
<comment type="caution">
    <text evidence="2">The sequence shown here is derived from an EMBL/GenBank/DDBJ whole genome shotgun (WGS) entry which is preliminary data.</text>
</comment>
<evidence type="ECO:0000313" key="2">
    <source>
        <dbReference type="EMBL" id="KAL3631161.1"/>
    </source>
</evidence>
<dbReference type="PANTHER" id="PTHR33781:SF4">
    <property type="entry name" value="PROTEIN PHYTOCHROME KINASE SUBSTRATE 1"/>
    <property type="match status" value="1"/>
</dbReference>
<reference evidence="3" key="1">
    <citation type="journal article" date="2024" name="IScience">
        <title>Strigolactones Initiate the Formation of Haustorium-like Structures in Castilleja.</title>
        <authorList>
            <person name="Buerger M."/>
            <person name="Peterson D."/>
            <person name="Chory J."/>
        </authorList>
    </citation>
    <scope>NUCLEOTIDE SEQUENCE [LARGE SCALE GENOMIC DNA]</scope>
</reference>
<keyword evidence="3" id="KW-1185">Reference proteome</keyword>
<dbReference type="AlphaFoldDB" id="A0ABD3CMH3"/>
<sequence>MSTPTITLISPSNTTLTSHPPEISMNTRDASFSSYLDGDEESFVLKLGSKSTRKDHIFLAKSESDDKELDVFGAEKYFNEPDHSPKPVVQPKKDKLPLEIFKTKPQPAKTKTPSIRSESSWNSRSVLLQTVAKDQQPKRTNKKSFFAKIICNCSCADRNSVDLDDADGNKTNRFVTDYGSIKLNEPEQLKIKPGAHFTFPGFKPKPGDTRVEENDVTKRAKSLRMFGGPENGKMCSGLEKKLAMVTWDAIIAPEEIKTIPSISSEMRGDEDDDSDASSDLFEIESLSRGGAHTNPFHVTSDGCNSPAATTCYAPSEASVEWSVVTASVADFEELNGSNSNPARGPKKNGSVKEMPRLRTGILSGCMTQKAIRVGGDGNGFGGGRRNIKTESFTLATARFRDEIKFDVGNRQRSSVDARILSRQRD</sequence>
<evidence type="ECO:0000313" key="3">
    <source>
        <dbReference type="Proteomes" id="UP001632038"/>
    </source>
</evidence>
<proteinExistence type="predicted"/>
<dbReference type="EMBL" id="JAVIJP010000032">
    <property type="protein sequence ID" value="KAL3631161.1"/>
    <property type="molecule type" value="Genomic_DNA"/>
</dbReference>
<evidence type="ECO:0000256" key="1">
    <source>
        <dbReference type="SAM" id="MobiDB-lite"/>
    </source>
</evidence>
<protein>
    <recommendedName>
        <fullName evidence="4">Phytochrome kinase substrate 1</fullName>
    </recommendedName>
</protein>